<feature type="domain" description="Uracil-DNA glycosylase-like" evidence="10">
    <location>
        <begin position="55"/>
        <end position="215"/>
    </location>
</feature>
<evidence type="ECO:0000256" key="7">
    <source>
        <dbReference type="ARBA" id="ARBA00022801"/>
    </source>
</evidence>
<protein>
    <recommendedName>
        <fullName evidence="5 9">Uracil-DNA glycosylase</fullName>
        <shortName evidence="9">UDG</shortName>
        <ecNumber evidence="4 9">3.2.2.27</ecNumber>
    </recommendedName>
</protein>
<dbReference type="FunFam" id="3.40.470.10:FF:000001">
    <property type="entry name" value="Uracil-DNA glycosylase"/>
    <property type="match status" value="1"/>
</dbReference>
<dbReference type="EMBL" id="CP066681">
    <property type="protein sequence ID" value="QQG37150.1"/>
    <property type="molecule type" value="Genomic_DNA"/>
</dbReference>
<comment type="similarity">
    <text evidence="3 9">Belongs to the uracil-DNA glycosylase (UDG) superfamily. UNG family.</text>
</comment>
<dbReference type="HAMAP" id="MF_00148">
    <property type="entry name" value="UDG"/>
    <property type="match status" value="1"/>
</dbReference>
<dbReference type="SMART" id="SM00986">
    <property type="entry name" value="UDG"/>
    <property type="match status" value="1"/>
</dbReference>
<dbReference type="EC" id="3.2.2.27" evidence="4 9"/>
<dbReference type="InterPro" id="IPR005122">
    <property type="entry name" value="Uracil-DNA_glycosylase-like"/>
</dbReference>
<evidence type="ECO:0000256" key="6">
    <source>
        <dbReference type="ARBA" id="ARBA00022763"/>
    </source>
</evidence>
<dbReference type="GO" id="GO:0004844">
    <property type="term" value="F:uracil DNA N-glycosylase activity"/>
    <property type="evidence" value="ECO:0007669"/>
    <property type="project" value="UniProtKB-UniRule"/>
</dbReference>
<keyword evidence="8 9" id="KW-0234">DNA repair</keyword>
<dbReference type="NCBIfam" id="NF003589">
    <property type="entry name" value="PRK05254.1-2"/>
    <property type="match status" value="1"/>
</dbReference>
<gene>
    <name evidence="9 11" type="primary">ung</name>
    <name evidence="11" type="ORF">HYS17_05150</name>
</gene>
<dbReference type="AlphaFoldDB" id="A0A7T5UI65"/>
<evidence type="ECO:0000259" key="10">
    <source>
        <dbReference type="SMART" id="SM00986"/>
    </source>
</evidence>
<dbReference type="SUPFAM" id="SSF52141">
    <property type="entry name" value="Uracil-DNA glycosylase-like"/>
    <property type="match status" value="1"/>
</dbReference>
<dbReference type="Proteomes" id="UP000595362">
    <property type="component" value="Chromosome"/>
</dbReference>
<dbReference type="SMART" id="SM00987">
    <property type="entry name" value="UreE_C"/>
    <property type="match status" value="1"/>
</dbReference>
<dbReference type="NCBIfam" id="NF003591">
    <property type="entry name" value="PRK05254.1-4"/>
    <property type="match status" value="1"/>
</dbReference>
<evidence type="ECO:0000313" key="12">
    <source>
        <dbReference type="Proteomes" id="UP000595362"/>
    </source>
</evidence>
<dbReference type="GO" id="GO:0097510">
    <property type="term" value="P:base-excision repair, AP site formation via deaminated base removal"/>
    <property type="evidence" value="ECO:0007669"/>
    <property type="project" value="TreeGrafter"/>
</dbReference>
<dbReference type="NCBIfam" id="NF003588">
    <property type="entry name" value="PRK05254.1-1"/>
    <property type="match status" value="1"/>
</dbReference>
<dbReference type="NCBIfam" id="NF003592">
    <property type="entry name" value="PRK05254.1-5"/>
    <property type="match status" value="1"/>
</dbReference>
<dbReference type="PANTHER" id="PTHR11264:SF0">
    <property type="entry name" value="URACIL-DNA GLYCOSYLASE"/>
    <property type="match status" value="1"/>
</dbReference>
<accession>A0A7T5UI65</accession>
<dbReference type="Gene3D" id="3.40.470.10">
    <property type="entry name" value="Uracil-DNA glycosylase-like domain"/>
    <property type="match status" value="1"/>
</dbReference>
<feature type="active site" description="Proton acceptor" evidence="9">
    <location>
        <position position="70"/>
    </location>
</feature>
<dbReference type="CDD" id="cd10027">
    <property type="entry name" value="UDG-F1-like"/>
    <property type="match status" value="1"/>
</dbReference>
<keyword evidence="7 9" id="KW-0378">Hydrolase</keyword>
<comment type="catalytic activity">
    <reaction evidence="1 9">
        <text>Hydrolyzes single-stranded DNA or mismatched double-stranded DNA and polynucleotides, releasing free uracil.</text>
        <dbReference type="EC" id="3.2.2.27"/>
    </reaction>
</comment>
<evidence type="ECO:0000313" key="11">
    <source>
        <dbReference type="EMBL" id="QQG37150.1"/>
    </source>
</evidence>
<dbReference type="InterPro" id="IPR002043">
    <property type="entry name" value="UDG_fam1"/>
</dbReference>
<proteinExistence type="inferred from homology"/>
<evidence type="ECO:0000256" key="3">
    <source>
        <dbReference type="ARBA" id="ARBA00008184"/>
    </source>
</evidence>
<evidence type="ECO:0000256" key="1">
    <source>
        <dbReference type="ARBA" id="ARBA00001400"/>
    </source>
</evidence>
<evidence type="ECO:0000256" key="4">
    <source>
        <dbReference type="ARBA" id="ARBA00012030"/>
    </source>
</evidence>
<dbReference type="Pfam" id="PF03167">
    <property type="entry name" value="UDG"/>
    <property type="match status" value="1"/>
</dbReference>
<comment type="subcellular location">
    <subcellularLocation>
        <location evidence="9">Cytoplasm</location>
    </subcellularLocation>
</comment>
<name>A0A7T5UI65_9BACT</name>
<organism evidence="11 12">
    <name type="scientific">Micavibrio aeruginosavorus</name>
    <dbReference type="NCBI Taxonomy" id="349221"/>
    <lineage>
        <taxon>Bacteria</taxon>
        <taxon>Pseudomonadati</taxon>
        <taxon>Bdellovibrionota</taxon>
        <taxon>Bdellovibrionia</taxon>
        <taxon>Bdellovibrionales</taxon>
        <taxon>Pseudobdellovibrionaceae</taxon>
        <taxon>Micavibrio</taxon>
    </lineage>
</organism>
<evidence type="ECO:0000256" key="2">
    <source>
        <dbReference type="ARBA" id="ARBA00002631"/>
    </source>
</evidence>
<keyword evidence="11" id="KW-0326">Glycosidase</keyword>
<dbReference type="InterPro" id="IPR036895">
    <property type="entry name" value="Uracil-DNA_glycosylase-like_sf"/>
</dbReference>
<reference evidence="11 12" key="1">
    <citation type="submission" date="2020-07" db="EMBL/GenBank/DDBJ databases">
        <title>Huge and variable diversity of episymbiotic CPR bacteria and DPANN archaea in groundwater ecosystems.</title>
        <authorList>
            <person name="He C.Y."/>
            <person name="Keren R."/>
            <person name="Whittaker M."/>
            <person name="Farag I.F."/>
            <person name="Doudna J."/>
            <person name="Cate J.H.D."/>
            <person name="Banfield J.F."/>
        </authorList>
    </citation>
    <scope>NUCLEOTIDE SEQUENCE [LARGE SCALE GENOMIC DNA]</scope>
    <source>
        <strain evidence="11">NC_groundwater_70_Ag_B-0.1um_54_66</strain>
    </source>
</reference>
<dbReference type="PANTHER" id="PTHR11264">
    <property type="entry name" value="URACIL-DNA GLYCOSYLASE"/>
    <property type="match status" value="1"/>
</dbReference>
<dbReference type="GO" id="GO:0005737">
    <property type="term" value="C:cytoplasm"/>
    <property type="evidence" value="ECO:0007669"/>
    <property type="project" value="UniProtKB-SubCell"/>
</dbReference>
<dbReference type="NCBIfam" id="TIGR00628">
    <property type="entry name" value="ung"/>
    <property type="match status" value="1"/>
</dbReference>
<comment type="function">
    <text evidence="2 9">Excises uracil residues from the DNA which can arise as a result of misincorporation of dUMP residues by DNA polymerase or due to deamination of cytosine.</text>
</comment>
<evidence type="ECO:0000256" key="8">
    <source>
        <dbReference type="ARBA" id="ARBA00023204"/>
    </source>
</evidence>
<evidence type="ECO:0000256" key="5">
    <source>
        <dbReference type="ARBA" id="ARBA00018429"/>
    </source>
</evidence>
<evidence type="ECO:0000256" key="9">
    <source>
        <dbReference type="HAMAP-Rule" id="MF_00148"/>
    </source>
</evidence>
<keyword evidence="9" id="KW-0963">Cytoplasm</keyword>
<sequence length="231" mass="26025">MTTNAAIKLEQSWLDYLQPEFDQPYMHELRAFLKAEKQAGRCVYPRGSEIFNALNTTSFDRVHVVILGQDPYHGEGQAHGLSFSVRKGVALPPSLQNIYKEIEAEYGRKMPHVGDLTSWAEQGVLLLNATLTVRQASAGSHQNKGWERFTDAVIRAVNDRHNHVVFMLWGSYAQKKGAFIDRKRHLVLQAPHPSPLSAHRGFLGCGHFKKANDYLVQAGCQPIDWFSVARS</sequence>
<keyword evidence="6 9" id="KW-0227">DNA damage</keyword>